<reference evidence="1 2" key="2">
    <citation type="journal article" date="1995" name="Virology">
        <title>Analysis of 43 kb of the Chlorella virus PBCV-1 330-kb genome: map positions 45 to 88.</title>
        <authorList>
            <person name="Li Y."/>
            <person name="Lu Z."/>
            <person name="Burbank D.E."/>
            <person name="Kutish G.F."/>
            <person name="Rock D.L."/>
            <person name="Van Etten J.L."/>
        </authorList>
    </citation>
    <scope>NUCLEOTIDE SEQUENCE [LARGE SCALE GENOMIC DNA]</scope>
</reference>
<dbReference type="RefSeq" id="YP_004678978.1">
    <property type="nucleotide sequence ID" value="NC_000852.5"/>
</dbReference>
<organism evidence="1 2">
    <name type="scientific">Paramecium bursaria Chlorella virus 1</name>
    <name type="common">PBCV-1</name>
    <dbReference type="NCBI Taxonomy" id="10506"/>
    <lineage>
        <taxon>Viruses</taxon>
        <taxon>Varidnaviria</taxon>
        <taxon>Bamfordvirae</taxon>
        <taxon>Nucleocytoviricota</taxon>
        <taxon>Megaviricetes</taxon>
        <taxon>Algavirales</taxon>
        <taxon>Phycodnaviridae</taxon>
        <taxon>Chlorovirus</taxon>
        <taxon>Chlorovirus vanettense</taxon>
    </lineage>
</organism>
<sequence length="55" mass="6615">MTFRKPRRPICGIMICNRCSDKALKIRDERYFEAVLSIRDFLQNPRTDTIYIGYE</sequence>
<accession>F8TU62</accession>
<reference evidence="1 2" key="1">
    <citation type="journal article" date="1995" name="Virology">
        <title>Analysis of 45 kb of DNA located at the left end of the chlorella virus PBCV-1 genome.</title>
        <authorList>
            <person name="Lu Z."/>
            <person name="Li Y."/>
            <person name="Zhang Y."/>
            <person name="Kutish G.F."/>
            <person name="Rock D.L."/>
            <person name="Van Etten J.L."/>
        </authorList>
    </citation>
    <scope>NUCLEOTIDE SEQUENCE [LARGE SCALE GENOMIC DNA]</scope>
</reference>
<name>F8TU62_PBCV1</name>
<reference evidence="1 2" key="4">
    <citation type="journal article" date="1996" name="Virology">
        <title>Analysis of 76 kb of the chlorella virus PBCV-1 330-kb genome: map positions 182 to 258.</title>
        <authorList>
            <person name="Kutish G.F."/>
            <person name="Li Y."/>
            <person name="Lu Z."/>
            <person name="Furuta M."/>
            <person name="Rock D.L."/>
            <person name="Van Etten J.L."/>
        </authorList>
    </citation>
    <scope>NUCLEOTIDE SEQUENCE [LARGE SCALE GENOMIC DNA]</scope>
</reference>
<evidence type="ECO:0000313" key="2">
    <source>
        <dbReference type="Proteomes" id="UP000000862"/>
    </source>
</evidence>
<dbReference type="Proteomes" id="UP000000862">
    <property type="component" value="Segment"/>
</dbReference>
<evidence type="ECO:0000313" key="1">
    <source>
        <dbReference type="EMBL" id="AEI70123.1"/>
    </source>
</evidence>
<dbReference type="KEGG" id="vg:10971143"/>
<organismHost>
    <name type="scientific">Chlorella</name>
    <dbReference type="NCBI Taxonomy" id="3071"/>
</organismHost>
<reference evidence="1 2" key="6">
    <citation type="journal article" date="1999" name="Virology">
        <title>Chlorella virus PBCV-1 encodes a functional homospermidine synthase.</title>
        <authorList>
            <person name="Kaiser A."/>
            <person name="Vollmert M."/>
            <person name="Tholl D."/>
            <person name="Graves M.V."/>
            <person name="Gurnon J.R."/>
            <person name="Xing W."/>
            <person name="Lisec A.D."/>
            <person name="Nickerson K.W."/>
            <person name="Van Etten J.L."/>
        </authorList>
    </citation>
    <scope>NUCLEOTIDE SEQUENCE [LARGE SCALE GENOMIC DNA]</scope>
</reference>
<gene>
    <name evidence="1" type="primary">a582aL</name>
</gene>
<dbReference type="EMBL" id="JF411744">
    <property type="protein sequence ID" value="AEI70123.1"/>
    <property type="molecule type" value="Genomic_DNA"/>
</dbReference>
<dbReference type="GeneID" id="10971143"/>
<reference evidence="1 2" key="3">
    <citation type="journal article" date="1996" name="Virology">
        <title>Analysis of 94 kb of the chlorella virus PBCV-1 330-kb genome: map positions 88 to 182.</title>
        <authorList>
            <person name="Lu Z."/>
            <person name="Li Y."/>
            <person name="Que Q."/>
            <person name="Kutish G.F."/>
            <person name="Rock D.L."/>
            <person name="Van Etten J.L."/>
        </authorList>
    </citation>
    <scope>NUCLEOTIDE SEQUENCE [LARGE SCALE GENOMIC DNA]</scope>
</reference>
<keyword evidence="2" id="KW-1185">Reference proteome</keyword>
<reference evidence="1 2" key="8">
    <citation type="journal article" date="2010" name="J. Virol.">
        <title>Microarray analysis of Paramecium bursaria chlorella virus 1 transcription.</title>
        <authorList>
            <person name="Yanai-Balser G.M."/>
            <person name="Duncan G.A."/>
            <person name="Eudy J.D."/>
            <person name="Wang D."/>
            <person name="Li X."/>
            <person name="Agarkova I.V."/>
            <person name="Dunigan D.D."/>
            <person name="Van Etten J.L."/>
        </authorList>
    </citation>
    <scope>NUCLEOTIDE SEQUENCE [LARGE SCALE GENOMIC DNA]</scope>
</reference>
<protein>
    <submittedName>
        <fullName evidence="1">Uncharacterized protein</fullName>
    </submittedName>
</protein>
<reference evidence="1 2" key="5">
    <citation type="journal article" date="1997" name="Virology">
        <title>Analysis of 74 kb of DNA located at the right end of the 330-kb chlorella virus PBCV-1 genome.</title>
        <authorList>
            <person name="Li Y."/>
            <person name="Lu Z."/>
            <person name="Sun L."/>
            <person name="Ropp S."/>
            <person name="Kutish G.F."/>
            <person name="Rock D.L."/>
            <person name="Van Etten J.L."/>
        </authorList>
    </citation>
    <scope>NUCLEOTIDE SEQUENCE [LARGE SCALE GENOMIC DNA]</scope>
</reference>
<reference evidence="1 2" key="7">
    <citation type="journal article" date="2000" name="Virology">
        <title>Characterization of a beta-1,3-glucanase encoded by chlorella virus PBCV-1.</title>
        <authorList>
            <person name="Sun L."/>
            <person name="Gurnon J.R."/>
            <person name="Adams B.J."/>
            <person name="Graves M.V."/>
            <person name="Van Etten J.L."/>
        </authorList>
    </citation>
    <scope>NUCLEOTIDE SEQUENCE [LARGE SCALE GENOMIC DNA]</scope>
</reference>
<proteinExistence type="predicted"/>